<keyword evidence="2" id="KW-1185">Reference proteome</keyword>
<protein>
    <submittedName>
        <fullName evidence="1">Uncharacterized protein</fullName>
    </submittedName>
</protein>
<dbReference type="Proteomes" id="UP000826271">
    <property type="component" value="Unassembled WGS sequence"/>
</dbReference>
<name>A0AAV6XN18_9LAMI</name>
<gene>
    <name evidence="1" type="ORF">BUALT_Bualt05G0125300</name>
</gene>
<reference evidence="1" key="1">
    <citation type="submission" date="2019-10" db="EMBL/GenBank/DDBJ databases">
        <authorList>
            <person name="Zhang R."/>
            <person name="Pan Y."/>
            <person name="Wang J."/>
            <person name="Ma R."/>
            <person name="Yu S."/>
        </authorList>
    </citation>
    <scope>NUCLEOTIDE SEQUENCE</scope>
    <source>
        <strain evidence="1">LA-IB0</strain>
        <tissue evidence="1">Leaf</tissue>
    </source>
</reference>
<dbReference type="AlphaFoldDB" id="A0AAV6XN18"/>
<organism evidence="1 2">
    <name type="scientific">Buddleja alternifolia</name>
    <dbReference type="NCBI Taxonomy" id="168488"/>
    <lineage>
        <taxon>Eukaryota</taxon>
        <taxon>Viridiplantae</taxon>
        <taxon>Streptophyta</taxon>
        <taxon>Embryophyta</taxon>
        <taxon>Tracheophyta</taxon>
        <taxon>Spermatophyta</taxon>
        <taxon>Magnoliopsida</taxon>
        <taxon>eudicotyledons</taxon>
        <taxon>Gunneridae</taxon>
        <taxon>Pentapetalae</taxon>
        <taxon>asterids</taxon>
        <taxon>lamiids</taxon>
        <taxon>Lamiales</taxon>
        <taxon>Scrophulariaceae</taxon>
        <taxon>Buddlejeae</taxon>
        <taxon>Buddleja</taxon>
    </lineage>
</organism>
<evidence type="ECO:0000313" key="2">
    <source>
        <dbReference type="Proteomes" id="UP000826271"/>
    </source>
</evidence>
<accession>A0AAV6XN18</accession>
<proteinExistence type="predicted"/>
<sequence>MLLRDICTHFPIRCTEVIFGVDNETILEIHAEYDPSKKSKPKNPAELEDWLGDLNPQSKVVTTDAYVVPLLKKCCNWRQISV</sequence>
<comment type="caution">
    <text evidence="1">The sequence shown here is derived from an EMBL/GenBank/DDBJ whole genome shotgun (WGS) entry which is preliminary data.</text>
</comment>
<evidence type="ECO:0000313" key="1">
    <source>
        <dbReference type="EMBL" id="KAG8382880.1"/>
    </source>
</evidence>
<dbReference type="EMBL" id="WHWC01000005">
    <property type="protein sequence ID" value="KAG8382880.1"/>
    <property type="molecule type" value="Genomic_DNA"/>
</dbReference>